<comment type="caution">
    <text evidence="1">The sequence shown here is derived from an EMBL/GenBank/DDBJ whole genome shotgun (WGS) entry which is preliminary data.</text>
</comment>
<keyword evidence="2" id="KW-1185">Reference proteome</keyword>
<proteinExistence type="predicted"/>
<accession>A0ACA9SSU7</accession>
<dbReference type="EMBL" id="CAJVQC010153776">
    <property type="protein sequence ID" value="CAG8846988.1"/>
    <property type="molecule type" value="Genomic_DNA"/>
</dbReference>
<dbReference type="Proteomes" id="UP000789920">
    <property type="component" value="Unassembled WGS sequence"/>
</dbReference>
<protein>
    <submittedName>
        <fullName evidence="1">1123_t:CDS:1</fullName>
    </submittedName>
</protein>
<name>A0ACA9SSU7_9GLOM</name>
<feature type="non-terminal residue" evidence="1">
    <location>
        <position position="1"/>
    </location>
</feature>
<evidence type="ECO:0000313" key="2">
    <source>
        <dbReference type="Proteomes" id="UP000789920"/>
    </source>
</evidence>
<evidence type="ECO:0000313" key="1">
    <source>
        <dbReference type="EMBL" id="CAG8846988.1"/>
    </source>
</evidence>
<sequence>SDAKKAWDDIWTNRWDKEEFEQYLENERQRRELVQQLNDEFYREIILIVEIEYQLLLELEEAIEIDINDEYLIDSPKWSDDELKFDSDYKSYDPGYAYNFHQDHNKCW</sequence>
<reference evidence="1" key="1">
    <citation type="submission" date="2021-06" db="EMBL/GenBank/DDBJ databases">
        <authorList>
            <person name="Kallberg Y."/>
            <person name="Tangrot J."/>
            <person name="Rosling A."/>
        </authorList>
    </citation>
    <scope>NUCLEOTIDE SEQUENCE</scope>
    <source>
        <strain evidence="1">MA461A</strain>
    </source>
</reference>
<gene>
    <name evidence="1" type="ORF">RPERSI_LOCUS34416</name>
</gene>
<organism evidence="1 2">
    <name type="scientific">Racocetra persica</name>
    <dbReference type="NCBI Taxonomy" id="160502"/>
    <lineage>
        <taxon>Eukaryota</taxon>
        <taxon>Fungi</taxon>
        <taxon>Fungi incertae sedis</taxon>
        <taxon>Mucoromycota</taxon>
        <taxon>Glomeromycotina</taxon>
        <taxon>Glomeromycetes</taxon>
        <taxon>Diversisporales</taxon>
        <taxon>Gigasporaceae</taxon>
        <taxon>Racocetra</taxon>
    </lineage>
</organism>